<keyword evidence="12" id="KW-1185">Reference proteome</keyword>
<dbReference type="GO" id="GO:0004416">
    <property type="term" value="F:hydroxyacylglutathione hydrolase activity"/>
    <property type="evidence" value="ECO:0007669"/>
    <property type="project" value="UniProtKB-EC"/>
</dbReference>
<dbReference type="InterPro" id="IPR032282">
    <property type="entry name" value="HAGH_C"/>
</dbReference>
<feature type="domain" description="Metallo-beta-lactamase" evidence="10">
    <location>
        <begin position="30"/>
        <end position="189"/>
    </location>
</feature>
<dbReference type="GeneID" id="31367166"/>
<dbReference type="InterPro" id="IPR035680">
    <property type="entry name" value="Clx_II_MBL"/>
</dbReference>
<dbReference type="HAMAP" id="MF_01374">
    <property type="entry name" value="Glyoxalase_2"/>
    <property type="match status" value="1"/>
</dbReference>
<evidence type="ECO:0000259" key="10">
    <source>
        <dbReference type="SMART" id="SM00849"/>
    </source>
</evidence>
<dbReference type="SUPFAM" id="SSF56281">
    <property type="entry name" value="Metallo-hydrolase/oxidoreductase"/>
    <property type="match status" value="1"/>
</dbReference>
<dbReference type="GO" id="GO:0019243">
    <property type="term" value="P:methylglyoxal catabolic process to D-lactate via S-lactoyl-glutathione"/>
    <property type="evidence" value="ECO:0007669"/>
    <property type="project" value="InterPro"/>
</dbReference>
<dbReference type="PANTHER" id="PTHR11935">
    <property type="entry name" value="BETA LACTAMASE DOMAIN"/>
    <property type="match status" value="1"/>
</dbReference>
<dbReference type="Pfam" id="PF16123">
    <property type="entry name" value="HAGH_C"/>
    <property type="match status" value="1"/>
</dbReference>
<sequence>MSGTTIVSKIIQNMVTKNKFKVIVVPVLQDNYSYLLVDELTNKAAAIDSVEPEKVLSVAKSNNLTIESILTTHHHWDHAGGNKKMKELLPNVPIYGGDDRVEAISNKVGDNDIINVGELKVRVLFSPAHTSGHVLYYVNKDDSSCVFTGDTLFIGGCGRLFEGSAAQMYHALYEVIGKLPNDTLVYCGHEYTYKNLLFAKTLEPHNKDLLEMLEFSEKQKEKGQPTVPSTVGLEKSFNPFMRVHLDSTAAQQFKRENPDASPIDILGYKTCFKFKGAKVLSVKQL</sequence>
<dbReference type="InterPro" id="IPR017782">
    <property type="entry name" value="Hydroxyacylglutathione_Hdrlase"/>
</dbReference>
<comment type="cofactor">
    <cofactor evidence="2">
        <name>Zn(2+)</name>
        <dbReference type="ChEBI" id="CHEBI:29105"/>
    </cofactor>
</comment>
<evidence type="ECO:0000256" key="3">
    <source>
        <dbReference type="ARBA" id="ARBA00004963"/>
    </source>
</evidence>
<reference evidence="11 12" key="1">
    <citation type="journal article" date="2011" name="Genome Res.">
        <title>Phylogeny-wide analysis of social amoeba genomes highlights ancient origins for complex intercellular communication.</title>
        <authorList>
            <person name="Heidel A.J."/>
            <person name="Lawal H.M."/>
            <person name="Felder M."/>
            <person name="Schilde C."/>
            <person name="Helps N.R."/>
            <person name="Tunggal B."/>
            <person name="Rivero F."/>
            <person name="John U."/>
            <person name="Schleicher M."/>
            <person name="Eichinger L."/>
            <person name="Platzer M."/>
            <person name="Noegel A.A."/>
            <person name="Schaap P."/>
            <person name="Gloeckner G."/>
        </authorList>
    </citation>
    <scope>NUCLEOTIDE SEQUENCE [LARGE SCALE GENOMIC DNA]</scope>
    <source>
        <strain evidence="12">ATCC 26659 / Pp 5 / PN500</strain>
    </source>
</reference>
<dbReference type="Pfam" id="PF00753">
    <property type="entry name" value="Lactamase_B"/>
    <property type="match status" value="1"/>
</dbReference>
<dbReference type="InterPro" id="IPR001279">
    <property type="entry name" value="Metallo-B-lactamas"/>
</dbReference>
<dbReference type="CDD" id="cd07723">
    <property type="entry name" value="hydroxyacylglutathione_hydrolase_MBL-fold"/>
    <property type="match status" value="1"/>
</dbReference>
<keyword evidence="6" id="KW-0479">Metal-binding</keyword>
<dbReference type="EMBL" id="ADBJ01000059">
    <property type="protein sequence ID" value="EFA75013.1"/>
    <property type="molecule type" value="Genomic_DNA"/>
</dbReference>
<dbReference type="Gene3D" id="3.60.15.10">
    <property type="entry name" value="Ribonuclease Z/Hydroxyacylglutathione hydrolase-like"/>
    <property type="match status" value="1"/>
</dbReference>
<dbReference type="SMART" id="SM00849">
    <property type="entry name" value="Lactamase_B"/>
    <property type="match status" value="1"/>
</dbReference>
<evidence type="ECO:0000313" key="11">
    <source>
        <dbReference type="EMBL" id="EFA75013.1"/>
    </source>
</evidence>
<dbReference type="NCBIfam" id="TIGR03413">
    <property type="entry name" value="GSH_gloB"/>
    <property type="match status" value="1"/>
</dbReference>
<dbReference type="InterPro" id="IPR036866">
    <property type="entry name" value="RibonucZ/Hydroxyglut_hydro"/>
</dbReference>
<dbReference type="OMA" id="NYIWLLQ"/>
<dbReference type="AlphaFoldDB" id="D3BU79"/>
<evidence type="ECO:0000256" key="2">
    <source>
        <dbReference type="ARBA" id="ARBA00001947"/>
    </source>
</evidence>
<evidence type="ECO:0000256" key="7">
    <source>
        <dbReference type="ARBA" id="ARBA00022801"/>
    </source>
</evidence>
<comment type="caution">
    <text evidence="11">The sequence shown here is derived from an EMBL/GenBank/DDBJ whole genome shotgun (WGS) entry which is preliminary data.</text>
</comment>
<gene>
    <name evidence="11" type="primary">gloB1</name>
    <name evidence="11" type="ORF">PPL_11698</name>
</gene>
<accession>D3BU79</accession>
<dbReference type="PANTHER" id="PTHR11935:SF94">
    <property type="entry name" value="TENZING NORGAY, ISOFORM C"/>
    <property type="match status" value="1"/>
</dbReference>
<dbReference type="FunCoup" id="D3BU79">
    <property type="interactions" value="69"/>
</dbReference>
<proteinExistence type="inferred from homology"/>
<dbReference type="GO" id="GO:0046872">
    <property type="term" value="F:metal ion binding"/>
    <property type="evidence" value="ECO:0007669"/>
    <property type="project" value="UniProtKB-KW"/>
</dbReference>
<evidence type="ECO:0000256" key="5">
    <source>
        <dbReference type="ARBA" id="ARBA00011917"/>
    </source>
</evidence>
<dbReference type="EC" id="3.1.2.6" evidence="5"/>
<evidence type="ECO:0000256" key="6">
    <source>
        <dbReference type="ARBA" id="ARBA00022723"/>
    </source>
</evidence>
<name>D3BU79_HETP5</name>
<comment type="similarity">
    <text evidence="4">Belongs to the metallo-beta-lactamase superfamily. Glyoxalase II family.</text>
</comment>
<keyword evidence="8" id="KW-0862">Zinc</keyword>
<comment type="catalytic activity">
    <reaction evidence="1">
        <text>an S-(2-hydroxyacyl)glutathione + H2O = a 2-hydroxy carboxylate + glutathione + H(+)</text>
        <dbReference type="Rhea" id="RHEA:21864"/>
        <dbReference type="ChEBI" id="CHEBI:15377"/>
        <dbReference type="ChEBI" id="CHEBI:15378"/>
        <dbReference type="ChEBI" id="CHEBI:57925"/>
        <dbReference type="ChEBI" id="CHEBI:58896"/>
        <dbReference type="ChEBI" id="CHEBI:71261"/>
        <dbReference type="EC" id="3.1.2.6"/>
    </reaction>
</comment>
<organism evidence="11 12">
    <name type="scientific">Heterostelium pallidum (strain ATCC 26659 / Pp 5 / PN500)</name>
    <name type="common">Cellular slime mold</name>
    <name type="synonym">Polysphondylium pallidum</name>
    <dbReference type="NCBI Taxonomy" id="670386"/>
    <lineage>
        <taxon>Eukaryota</taxon>
        <taxon>Amoebozoa</taxon>
        <taxon>Evosea</taxon>
        <taxon>Eumycetozoa</taxon>
        <taxon>Dictyostelia</taxon>
        <taxon>Acytosteliales</taxon>
        <taxon>Acytosteliaceae</taxon>
        <taxon>Heterostelium</taxon>
    </lineage>
</organism>
<evidence type="ECO:0000256" key="4">
    <source>
        <dbReference type="ARBA" id="ARBA00006759"/>
    </source>
</evidence>
<dbReference type="PIRSF" id="PIRSF005457">
    <property type="entry name" value="Glx"/>
    <property type="match status" value="1"/>
</dbReference>
<comment type="pathway">
    <text evidence="3">Secondary metabolite metabolism; methylglyoxal degradation; (R)-lactate from methylglyoxal: step 2/2.</text>
</comment>
<evidence type="ECO:0000256" key="1">
    <source>
        <dbReference type="ARBA" id="ARBA00001623"/>
    </source>
</evidence>
<dbReference type="Proteomes" id="UP000001396">
    <property type="component" value="Unassembled WGS sequence"/>
</dbReference>
<dbReference type="InParanoid" id="D3BU79"/>
<evidence type="ECO:0000313" key="12">
    <source>
        <dbReference type="Proteomes" id="UP000001396"/>
    </source>
</evidence>
<keyword evidence="7 11" id="KW-0378">Hydrolase</keyword>
<dbReference type="RefSeq" id="XP_020427147.1">
    <property type="nucleotide sequence ID" value="XM_020582447.1"/>
</dbReference>
<dbReference type="STRING" id="670386.D3BU79"/>
<evidence type="ECO:0000256" key="8">
    <source>
        <dbReference type="ARBA" id="ARBA00022833"/>
    </source>
</evidence>
<evidence type="ECO:0000256" key="9">
    <source>
        <dbReference type="ARBA" id="ARBA00031044"/>
    </source>
</evidence>
<protein>
    <recommendedName>
        <fullName evidence="5">hydroxyacylglutathione hydrolase</fullName>
        <ecNumber evidence="5">3.1.2.6</ecNumber>
    </recommendedName>
    <alternativeName>
        <fullName evidence="9">Glyoxalase II</fullName>
    </alternativeName>
</protein>